<feature type="compositionally biased region" description="Gly residues" evidence="9">
    <location>
        <begin position="398"/>
        <end position="412"/>
    </location>
</feature>
<sequence length="444" mass="48271">MEATAFRRHRSDNARPRHGSRDTSPREDSRRLPPPPPPPEFIPATIRPATLKRVQVVYYLSRNGHLEHPHFMEVAHPHTRHLLLRDVMDRLLVLRGKAMPSLYSWSCKRSYKNGYVWNDLAENDVVYPCDDEGAEYILKGSELFQPSSSSSSSEKLRVNDSQMGFDLVVRGAQPVRHGDVVAAKRRPVASKRHPEPEDDARDNYGDDGGEVCAEENAMGVREKDLTRTELTRDESSPPSTASSLSEKGNDGSNHSSSMRYEDGDPVAAESVLSRNSVLFQLISCGGSASFRAKSLASLSRQSPAAASAAAAVGRKSCSGSALQRGVMVRAAAATMDDEEEIIIKYMSENPRFGNMQSEEKEYFSGSIVESIASEEKSQIGPSLKKSNSYNEERKCGKGAAGLGEEGGGGEVGGVKKRGKKSEKAAAAGKCIPIKKSSSKQPSGK</sequence>
<feature type="compositionally biased region" description="Low complexity" evidence="9">
    <location>
        <begin position="236"/>
        <end position="245"/>
    </location>
</feature>
<evidence type="ECO:0000256" key="1">
    <source>
        <dbReference type="ARBA" id="ARBA00004413"/>
    </source>
</evidence>
<protein>
    <recommendedName>
        <fullName evidence="10">SOSEKI DIX-like domain-containing protein</fullName>
    </recommendedName>
</protein>
<evidence type="ECO:0000256" key="2">
    <source>
        <dbReference type="ARBA" id="ARBA00022473"/>
    </source>
</evidence>
<evidence type="ECO:0000256" key="4">
    <source>
        <dbReference type="ARBA" id="ARBA00022618"/>
    </source>
</evidence>
<evidence type="ECO:0000259" key="10">
    <source>
        <dbReference type="Pfam" id="PF06136"/>
    </source>
</evidence>
<dbReference type="Pfam" id="PF06136">
    <property type="entry name" value="SOK"/>
    <property type="match status" value="1"/>
</dbReference>
<feature type="compositionally biased region" description="Pro residues" evidence="9">
    <location>
        <begin position="32"/>
        <end position="41"/>
    </location>
</feature>
<dbReference type="InterPro" id="IPR021182">
    <property type="entry name" value="SOK_magnoliopsida"/>
</dbReference>
<feature type="region of interest" description="Disordered" evidence="9">
    <location>
        <begin position="178"/>
        <end position="262"/>
    </location>
</feature>
<feature type="compositionally biased region" description="Basic and acidic residues" evidence="9">
    <location>
        <begin position="11"/>
        <end position="31"/>
    </location>
</feature>
<keyword evidence="5" id="KW-0472">Membrane</keyword>
<keyword evidence="4" id="KW-0132">Cell division</keyword>
<dbReference type="EMBL" id="NQVE01000150">
    <property type="protein sequence ID" value="RAL43986.1"/>
    <property type="molecule type" value="Genomic_DNA"/>
</dbReference>
<comment type="similarity">
    <text evidence="7">Belongs to the SOSEKI family.</text>
</comment>
<dbReference type="GO" id="GO:0051302">
    <property type="term" value="P:regulation of cell division"/>
    <property type="evidence" value="ECO:0007669"/>
    <property type="project" value="UniProtKB-ARBA"/>
</dbReference>
<dbReference type="GO" id="GO:0051258">
    <property type="term" value="P:protein polymerization"/>
    <property type="evidence" value="ECO:0007669"/>
    <property type="project" value="UniProtKB-ARBA"/>
</dbReference>
<dbReference type="InterPro" id="IPR010369">
    <property type="entry name" value="SOK"/>
</dbReference>
<gene>
    <name evidence="11" type="ORF">DM860_014123</name>
</gene>
<evidence type="ECO:0000256" key="8">
    <source>
        <dbReference type="ARBA" id="ARBA00046534"/>
    </source>
</evidence>
<dbReference type="GO" id="GO:0090708">
    <property type="term" value="P:specification of plant organ axis polarity"/>
    <property type="evidence" value="ECO:0007669"/>
    <property type="project" value="UniProtKB-ARBA"/>
</dbReference>
<name>A0A328DEW5_9ASTE</name>
<dbReference type="GO" id="GO:0005886">
    <property type="term" value="C:plasma membrane"/>
    <property type="evidence" value="ECO:0007669"/>
    <property type="project" value="UniProtKB-SubCell"/>
</dbReference>
<feature type="compositionally biased region" description="Acidic residues" evidence="9">
    <location>
        <begin position="196"/>
        <end position="213"/>
    </location>
</feature>
<evidence type="ECO:0000256" key="6">
    <source>
        <dbReference type="ARBA" id="ARBA00023306"/>
    </source>
</evidence>
<feature type="compositionally biased region" description="Low complexity" evidence="9">
    <location>
        <begin position="424"/>
        <end position="444"/>
    </location>
</feature>
<accession>A0A328DEW5</accession>
<feature type="region of interest" description="Disordered" evidence="9">
    <location>
        <begin position="374"/>
        <end position="444"/>
    </location>
</feature>
<proteinExistence type="inferred from homology"/>
<evidence type="ECO:0000256" key="3">
    <source>
        <dbReference type="ARBA" id="ARBA00022475"/>
    </source>
</evidence>
<keyword evidence="2" id="KW-0217">Developmental protein</keyword>
<feature type="compositionally biased region" description="Basic residues" evidence="9">
    <location>
        <begin position="1"/>
        <end position="10"/>
    </location>
</feature>
<keyword evidence="3" id="KW-1003">Cell membrane</keyword>
<comment type="subunit">
    <text evidence="8">Homodimer. Forms long polymer filaments with other SOKs proteins polymers (e.g. SOK1, SOK2, SOK3 and SOK4) crucial for polar localization and biological activity. Binds to ANGUSTIFOLIA (AN).</text>
</comment>
<keyword evidence="6" id="KW-0131">Cell cycle</keyword>
<evidence type="ECO:0000256" key="7">
    <source>
        <dbReference type="ARBA" id="ARBA00024211"/>
    </source>
</evidence>
<dbReference type="Proteomes" id="UP000249390">
    <property type="component" value="Unassembled WGS sequence"/>
</dbReference>
<evidence type="ECO:0000256" key="9">
    <source>
        <dbReference type="SAM" id="MobiDB-lite"/>
    </source>
</evidence>
<dbReference type="PANTHER" id="PTHR31083">
    <property type="entry name" value="UPSTREAM OF FLC PROTEIN (DUF966)"/>
    <property type="match status" value="1"/>
</dbReference>
<evidence type="ECO:0000256" key="5">
    <source>
        <dbReference type="ARBA" id="ARBA00023136"/>
    </source>
</evidence>
<dbReference type="AlphaFoldDB" id="A0A328DEW5"/>
<dbReference type="InterPro" id="IPR048351">
    <property type="entry name" value="SOK_DIX"/>
</dbReference>
<feature type="region of interest" description="Disordered" evidence="9">
    <location>
        <begin position="1"/>
        <end position="44"/>
    </location>
</feature>
<dbReference type="PIRSF" id="PIRSF031043">
    <property type="entry name" value="UCP031043"/>
    <property type="match status" value="1"/>
</dbReference>
<organism evidence="11 12">
    <name type="scientific">Cuscuta australis</name>
    <dbReference type="NCBI Taxonomy" id="267555"/>
    <lineage>
        <taxon>Eukaryota</taxon>
        <taxon>Viridiplantae</taxon>
        <taxon>Streptophyta</taxon>
        <taxon>Embryophyta</taxon>
        <taxon>Tracheophyta</taxon>
        <taxon>Spermatophyta</taxon>
        <taxon>Magnoliopsida</taxon>
        <taxon>eudicotyledons</taxon>
        <taxon>Gunneridae</taxon>
        <taxon>Pentapetalae</taxon>
        <taxon>asterids</taxon>
        <taxon>lamiids</taxon>
        <taxon>Solanales</taxon>
        <taxon>Convolvulaceae</taxon>
        <taxon>Cuscuteae</taxon>
        <taxon>Cuscuta</taxon>
        <taxon>Cuscuta subgen. Grammica</taxon>
        <taxon>Cuscuta sect. Cleistogrammica</taxon>
    </lineage>
</organism>
<reference evidence="11 12" key="1">
    <citation type="submission" date="2018-06" db="EMBL/GenBank/DDBJ databases">
        <title>The Genome of Cuscuta australis (Dodder) Provides Insight into the Evolution of Plant Parasitism.</title>
        <authorList>
            <person name="Liu H."/>
        </authorList>
    </citation>
    <scope>NUCLEOTIDE SEQUENCE [LARGE SCALE GENOMIC DNA]</scope>
    <source>
        <strain evidence="12">cv. Yunnan</strain>
        <tissue evidence="11">Vines</tissue>
    </source>
</reference>
<dbReference type="GO" id="GO:0051301">
    <property type="term" value="P:cell division"/>
    <property type="evidence" value="ECO:0007669"/>
    <property type="project" value="UniProtKB-KW"/>
</dbReference>
<comment type="subcellular location">
    <subcellularLocation>
        <location evidence="1">Cell membrane</location>
        <topology evidence="1">Peripheral membrane protein</topology>
        <orientation evidence="1">Cytoplasmic side</orientation>
    </subcellularLocation>
</comment>
<evidence type="ECO:0000313" key="11">
    <source>
        <dbReference type="EMBL" id="RAL43986.1"/>
    </source>
</evidence>
<feature type="domain" description="SOSEKI DIX-like" evidence="10">
    <location>
        <begin position="54"/>
        <end position="144"/>
    </location>
</feature>
<dbReference type="PANTHER" id="PTHR31083:SF18">
    <property type="entry name" value="PROTEIN SOSEKI 2"/>
    <property type="match status" value="1"/>
</dbReference>
<comment type="caution">
    <text evidence="11">The sequence shown here is derived from an EMBL/GenBank/DDBJ whole genome shotgun (WGS) entry which is preliminary data.</text>
</comment>
<evidence type="ECO:0000313" key="12">
    <source>
        <dbReference type="Proteomes" id="UP000249390"/>
    </source>
</evidence>
<keyword evidence="12" id="KW-1185">Reference proteome</keyword>
<feature type="compositionally biased region" description="Basic and acidic residues" evidence="9">
    <location>
        <begin position="220"/>
        <end position="235"/>
    </location>
</feature>
<dbReference type="GO" id="GO:2000067">
    <property type="term" value="P:regulation of root morphogenesis"/>
    <property type="evidence" value="ECO:0007669"/>
    <property type="project" value="UniProtKB-ARBA"/>
</dbReference>